<feature type="region of interest" description="Disordered" evidence="7">
    <location>
        <begin position="44"/>
        <end position="64"/>
    </location>
</feature>
<dbReference type="EMBL" id="KZ819286">
    <property type="protein sequence ID" value="PWO00232.1"/>
    <property type="molecule type" value="Genomic_DNA"/>
</dbReference>
<keyword evidence="10" id="KW-1185">Reference proteome</keyword>
<evidence type="ECO:0000256" key="6">
    <source>
        <dbReference type="PROSITE-ProRule" id="PRU00453"/>
    </source>
</evidence>
<reference evidence="9 10" key="1">
    <citation type="journal article" date="2018" name="Mol. Biol. Evol.">
        <title>Broad Genomic Sampling Reveals a Smut Pathogenic Ancestry of the Fungal Clade Ustilaginomycotina.</title>
        <authorList>
            <person name="Kijpornyongpan T."/>
            <person name="Mondo S.J."/>
            <person name="Barry K."/>
            <person name="Sandor L."/>
            <person name="Lee J."/>
            <person name="Lipzen A."/>
            <person name="Pangilinan J."/>
            <person name="LaButti K."/>
            <person name="Hainaut M."/>
            <person name="Henrissat B."/>
            <person name="Grigoriev I.V."/>
            <person name="Spatafora J.W."/>
            <person name="Aime M.C."/>
        </authorList>
    </citation>
    <scope>NUCLEOTIDE SEQUENCE [LARGE SCALE GENOMIC DNA]</scope>
    <source>
        <strain evidence="9 10">MCA 4186</strain>
    </source>
</reference>
<feature type="compositionally biased region" description="Pro residues" evidence="7">
    <location>
        <begin position="427"/>
        <end position="464"/>
    </location>
</feature>
<sequence length="795" mass="82822">MPSAATRPCVQCAAAASRYNCPQCRASTCSAPCSKAHKLRAHGSDAAAGPSSAAANGIPTGPRSMVATAPTGPRSIVAGAPTAPRVMSAAAAQPALSVAKRRPRDGAELLQDLGLLEHIGAAVSELGRSAVRDGLYDAYDASLQTPDAAREAAAKGGRAPRLTHGQMKRQTLSKQIGWKRLSVMLLPDGMQMRQENQTMWKNREQEFSFTVDLRFPHAPAEASGSVLAAKDAQAKEGKVSRILLHRVAGGRHVHSLFVEELRKRARKAADVPAPVKAPDTSAASKGKGKGKGKALKQEPAAAQSSAEEALFADGFPPAVLISAGLDPDASASTSAAGATHLPSGAVVLLGIHAERLRNESTPKFLRWWEGQVRRGTVDAGSIETFEEQQAARAALEEQEQQRVRDEQQAQQMQQQAQWAQQQAMARGPPPGGYGGPPPGGYSGPPPGGYAGPPPPYYNGPPPGVPFGAASSYQEPAPAAPQHALSRLTSSSLLGSLGAKLRGPNAAPAPSAALPSPTPQAAQQASPAPSAPIAPAEPAKMRPPVEKASAAAPALRHFVAIRDAALGLEAMLSQLPAGFAVVEYAQLELWPQARVETAEKEGLIRVHELGESVEAQADKKREREATAAADEESSSKRTRVVKAEQECMPAPAASVPSVASQPAVSAPPIRSAPAQASSGLMGLAAYDSDSDAESDEEESPPAASSSRQLSPEQIRSRQIARSELLSAAPREPSSEPDEEDLEEEEARGSVADIARLLGIAPPAPVKLEQKASVVEPKSAPAAALASLEDEVDWGED</sequence>
<dbReference type="PANTHER" id="PTHR13483:SF11">
    <property type="entry name" value="ZINC FINGER HIT DOMAIN-CONTAINING PROTEIN 3"/>
    <property type="match status" value="1"/>
</dbReference>
<accession>A0A316ZFD5</accession>
<dbReference type="STRING" id="58919.A0A316ZFD5"/>
<evidence type="ECO:0000256" key="1">
    <source>
        <dbReference type="ARBA" id="ARBA00022723"/>
    </source>
</evidence>
<name>A0A316ZFD5_9BASI</name>
<dbReference type="GO" id="GO:0070761">
    <property type="term" value="C:pre-snoRNP complex"/>
    <property type="evidence" value="ECO:0007669"/>
    <property type="project" value="TreeGrafter"/>
</dbReference>
<comment type="function">
    <text evidence="4">Required for box C/D snoRNAs accumulation involved in snoRNA processing, snoRNA transport to the nucleolus and ribosome biogenesis.</text>
</comment>
<feature type="compositionally biased region" description="Acidic residues" evidence="7">
    <location>
        <begin position="687"/>
        <end position="698"/>
    </location>
</feature>
<protein>
    <recommendedName>
        <fullName evidence="8">HIT-type domain-containing protein</fullName>
    </recommendedName>
</protein>
<comment type="similarity">
    <text evidence="5">Belongs to the BCD1 family.</text>
</comment>
<evidence type="ECO:0000256" key="7">
    <source>
        <dbReference type="SAM" id="MobiDB-lite"/>
    </source>
</evidence>
<feature type="compositionally biased region" description="Low complexity" evidence="7">
    <location>
        <begin position="408"/>
        <end position="425"/>
    </location>
</feature>
<evidence type="ECO:0000256" key="3">
    <source>
        <dbReference type="ARBA" id="ARBA00022833"/>
    </source>
</evidence>
<feature type="compositionally biased region" description="Basic and acidic residues" evidence="7">
    <location>
        <begin position="614"/>
        <end position="624"/>
    </location>
</feature>
<feature type="compositionally biased region" description="Acidic residues" evidence="7">
    <location>
        <begin position="786"/>
        <end position="795"/>
    </location>
</feature>
<dbReference type="GO" id="GO:0005634">
    <property type="term" value="C:nucleus"/>
    <property type="evidence" value="ECO:0007669"/>
    <property type="project" value="TreeGrafter"/>
</dbReference>
<dbReference type="SUPFAM" id="SSF144232">
    <property type="entry name" value="HIT/MYND zinc finger-like"/>
    <property type="match status" value="1"/>
</dbReference>
<gene>
    <name evidence="9" type="ORF">FA09DRAFT_328334</name>
</gene>
<keyword evidence="3" id="KW-0862">Zinc</keyword>
<dbReference type="InterPro" id="IPR057721">
    <property type="entry name" value="BCD1_alpha/beta"/>
</dbReference>
<dbReference type="GO" id="GO:0048254">
    <property type="term" value="P:snoRNA localization"/>
    <property type="evidence" value="ECO:0007669"/>
    <property type="project" value="TreeGrafter"/>
</dbReference>
<evidence type="ECO:0000256" key="4">
    <source>
        <dbReference type="ARBA" id="ARBA00049598"/>
    </source>
</evidence>
<evidence type="ECO:0000256" key="2">
    <source>
        <dbReference type="ARBA" id="ARBA00022771"/>
    </source>
</evidence>
<dbReference type="GeneID" id="37269276"/>
<evidence type="ECO:0000259" key="8">
    <source>
        <dbReference type="PROSITE" id="PS51083"/>
    </source>
</evidence>
<feature type="region of interest" description="Disordered" evidence="7">
    <location>
        <begin position="770"/>
        <end position="795"/>
    </location>
</feature>
<dbReference type="Gene3D" id="3.30.60.190">
    <property type="match status" value="1"/>
</dbReference>
<dbReference type="PROSITE" id="PS51083">
    <property type="entry name" value="ZF_HIT"/>
    <property type="match status" value="1"/>
</dbReference>
<feature type="region of interest" description="Disordered" evidence="7">
    <location>
        <begin position="392"/>
        <end position="483"/>
    </location>
</feature>
<keyword evidence="1" id="KW-0479">Metal-binding</keyword>
<evidence type="ECO:0000313" key="9">
    <source>
        <dbReference type="EMBL" id="PWO00232.1"/>
    </source>
</evidence>
<feature type="compositionally biased region" description="Low complexity" evidence="7">
    <location>
        <begin position="297"/>
        <end position="307"/>
    </location>
</feature>
<dbReference type="RefSeq" id="XP_025600510.1">
    <property type="nucleotide sequence ID" value="XM_025741732.1"/>
</dbReference>
<dbReference type="PANTHER" id="PTHR13483">
    <property type="entry name" value="BOX C_D SNORNA PROTEIN 1-RELATED"/>
    <property type="match status" value="1"/>
</dbReference>
<feature type="domain" description="HIT-type" evidence="8">
    <location>
        <begin position="9"/>
        <end position="42"/>
    </location>
</feature>
<feature type="compositionally biased region" description="Acidic residues" evidence="7">
    <location>
        <begin position="733"/>
        <end position="744"/>
    </location>
</feature>
<dbReference type="Proteomes" id="UP000245946">
    <property type="component" value="Unassembled WGS sequence"/>
</dbReference>
<dbReference type="OrthoDB" id="272357at2759"/>
<feature type="compositionally biased region" description="Low complexity" evidence="7">
    <location>
        <begin position="774"/>
        <end position="785"/>
    </location>
</feature>
<feature type="region of interest" description="Disordered" evidence="7">
    <location>
        <begin position="149"/>
        <end position="170"/>
    </location>
</feature>
<dbReference type="AlphaFoldDB" id="A0A316ZFD5"/>
<dbReference type="Pfam" id="PF04438">
    <property type="entry name" value="zf-HIT"/>
    <property type="match status" value="1"/>
</dbReference>
<keyword evidence="2 6" id="KW-0863">Zinc-finger</keyword>
<dbReference type="Pfam" id="PF25790">
    <property type="entry name" value="BCD1"/>
    <property type="match status" value="1"/>
</dbReference>
<dbReference type="GO" id="GO:0000463">
    <property type="term" value="P:maturation of LSU-rRNA from tricistronic rRNA transcript (SSU-rRNA, 5.8S rRNA, LSU-rRNA)"/>
    <property type="evidence" value="ECO:0007669"/>
    <property type="project" value="TreeGrafter"/>
</dbReference>
<dbReference type="CDD" id="cd23023">
    <property type="entry name" value="zf-HIT_BCD1"/>
    <property type="match status" value="1"/>
</dbReference>
<proteinExistence type="inferred from homology"/>
<feature type="compositionally biased region" description="Low complexity" evidence="7">
    <location>
        <begin position="270"/>
        <end position="279"/>
    </location>
</feature>
<organism evidence="9 10">
    <name type="scientific">Tilletiopsis washingtonensis</name>
    <dbReference type="NCBI Taxonomy" id="58919"/>
    <lineage>
        <taxon>Eukaryota</taxon>
        <taxon>Fungi</taxon>
        <taxon>Dikarya</taxon>
        <taxon>Basidiomycota</taxon>
        <taxon>Ustilaginomycotina</taxon>
        <taxon>Exobasidiomycetes</taxon>
        <taxon>Entylomatales</taxon>
        <taxon>Entylomatales incertae sedis</taxon>
        <taxon>Tilletiopsis</taxon>
    </lineage>
</organism>
<feature type="region of interest" description="Disordered" evidence="7">
    <location>
        <begin position="267"/>
        <end position="307"/>
    </location>
</feature>
<dbReference type="InterPro" id="IPR007529">
    <property type="entry name" value="Znf_HIT"/>
</dbReference>
<evidence type="ECO:0000313" key="10">
    <source>
        <dbReference type="Proteomes" id="UP000245946"/>
    </source>
</evidence>
<feature type="compositionally biased region" description="Low complexity" evidence="7">
    <location>
        <begin position="44"/>
        <end position="57"/>
    </location>
</feature>
<dbReference type="GO" id="GO:0000492">
    <property type="term" value="P:box C/D snoRNP assembly"/>
    <property type="evidence" value="ECO:0007669"/>
    <property type="project" value="TreeGrafter"/>
</dbReference>
<dbReference type="GO" id="GO:0008270">
    <property type="term" value="F:zinc ion binding"/>
    <property type="evidence" value="ECO:0007669"/>
    <property type="project" value="UniProtKB-UniRule"/>
</dbReference>
<dbReference type="InterPro" id="IPR051639">
    <property type="entry name" value="BCD1"/>
</dbReference>
<feature type="compositionally biased region" description="Low complexity" evidence="7">
    <location>
        <begin position="648"/>
        <end position="667"/>
    </location>
</feature>
<evidence type="ECO:0000256" key="5">
    <source>
        <dbReference type="ARBA" id="ARBA00049654"/>
    </source>
</evidence>
<feature type="region of interest" description="Disordered" evidence="7">
    <location>
        <begin position="495"/>
        <end position="547"/>
    </location>
</feature>
<feature type="compositionally biased region" description="Low complexity" evidence="7">
    <location>
        <begin position="503"/>
        <end position="537"/>
    </location>
</feature>
<feature type="region of interest" description="Disordered" evidence="7">
    <location>
        <begin position="614"/>
        <end position="747"/>
    </location>
</feature>